<dbReference type="Pfam" id="PF24715">
    <property type="entry name" value="YxiF"/>
    <property type="match status" value="1"/>
</dbReference>
<proteinExistence type="predicted"/>
<gene>
    <name evidence="1" type="ORF">GKZ89_16510</name>
</gene>
<organism evidence="1 2">
    <name type="scientific">Metabacillus mangrovi</name>
    <dbReference type="NCBI Taxonomy" id="1491830"/>
    <lineage>
        <taxon>Bacteria</taxon>
        <taxon>Bacillati</taxon>
        <taxon>Bacillota</taxon>
        <taxon>Bacilli</taxon>
        <taxon>Bacillales</taxon>
        <taxon>Bacillaceae</taxon>
        <taxon>Metabacillus</taxon>
    </lineage>
</organism>
<reference evidence="1 2" key="1">
    <citation type="journal article" date="2017" name="Int. J. Syst. Evol. Microbiol.">
        <title>Bacillus mangrovi sp. nov., isolated from a sediment sample from a mangrove forest.</title>
        <authorList>
            <person name="Gupta V."/>
            <person name="Singh P.K."/>
            <person name="Korpole S."/>
            <person name="Tanuku N.R.S."/>
            <person name="Pinnaka A.K."/>
        </authorList>
    </citation>
    <scope>NUCLEOTIDE SEQUENCE [LARGE SCALE GENOMIC DNA]</scope>
    <source>
        <strain evidence="1 2">KCTC 33872</strain>
    </source>
</reference>
<dbReference type="InterPro" id="IPR057807">
    <property type="entry name" value="YxiF"/>
</dbReference>
<dbReference type="EMBL" id="WMIB01000021">
    <property type="protein sequence ID" value="MTH55007.1"/>
    <property type="molecule type" value="Genomic_DNA"/>
</dbReference>
<keyword evidence="2" id="KW-1185">Reference proteome</keyword>
<evidence type="ECO:0008006" key="3">
    <source>
        <dbReference type="Google" id="ProtNLM"/>
    </source>
</evidence>
<dbReference type="OrthoDB" id="2847122at2"/>
<dbReference type="AlphaFoldDB" id="A0A7X2S7D8"/>
<accession>A0A7X2S7D8</accession>
<evidence type="ECO:0000313" key="2">
    <source>
        <dbReference type="Proteomes" id="UP000434639"/>
    </source>
</evidence>
<dbReference type="Proteomes" id="UP000434639">
    <property type="component" value="Unassembled WGS sequence"/>
</dbReference>
<name>A0A7X2S7D8_9BACI</name>
<evidence type="ECO:0000313" key="1">
    <source>
        <dbReference type="EMBL" id="MTH55007.1"/>
    </source>
</evidence>
<sequence>MDINKNSKMELLKRKTKRKNLIKQLDSIHFTEEPFLDMDQNDIFCKKVFALLEQKQDKMQIHGEDYQENINKSISILKSKLTDIDDKPPSARLFFFRENEIEAILVSWNEIVNNLNRLLEISNFSNGYADFILVTDRLDFGICIERTEHFYEYSLWMPSAN</sequence>
<protein>
    <recommendedName>
        <fullName evidence="3">Group-specific protein</fullName>
    </recommendedName>
</protein>
<comment type="caution">
    <text evidence="1">The sequence shown here is derived from an EMBL/GenBank/DDBJ whole genome shotgun (WGS) entry which is preliminary data.</text>
</comment>
<dbReference type="RefSeq" id="WP_155113514.1">
    <property type="nucleotide sequence ID" value="NZ_WMIB01000021.1"/>
</dbReference>